<dbReference type="InterPro" id="IPR003961">
    <property type="entry name" value="FN3_dom"/>
</dbReference>
<comment type="caution">
    <text evidence="4">The sequence shown here is derived from an EMBL/GenBank/DDBJ whole genome shotgun (WGS) entry which is preliminary data.</text>
</comment>
<dbReference type="CDD" id="cd00519">
    <property type="entry name" value="Lipase_3"/>
    <property type="match status" value="1"/>
</dbReference>
<feature type="domain" description="Fungal lipase-type" evidence="3">
    <location>
        <begin position="615"/>
        <end position="755"/>
    </location>
</feature>
<feature type="signal peptide" evidence="2">
    <location>
        <begin position="1"/>
        <end position="22"/>
    </location>
</feature>
<feature type="transmembrane region" description="Helical" evidence="1">
    <location>
        <begin position="467"/>
        <end position="488"/>
    </location>
</feature>
<keyword evidence="1" id="KW-1133">Transmembrane helix</keyword>
<evidence type="ECO:0000256" key="1">
    <source>
        <dbReference type="SAM" id="Phobius"/>
    </source>
</evidence>
<dbReference type="InterPro" id="IPR029058">
    <property type="entry name" value="AB_hydrolase_fold"/>
</dbReference>
<dbReference type="EMBL" id="JAUCMV010000004">
    <property type="protein sequence ID" value="KAK0407559.1"/>
    <property type="molecule type" value="Genomic_DNA"/>
</dbReference>
<dbReference type="PANTHER" id="PTHR45908:SF15">
    <property type="entry name" value="FUNGAL LIPASE-LIKE DOMAIN-CONTAINING PROTEIN"/>
    <property type="match status" value="1"/>
</dbReference>
<reference evidence="4" key="1">
    <citation type="submission" date="2023-06" db="EMBL/GenBank/DDBJ databases">
        <title>Genomic analysis of the entomopathogenic nematode Steinernema hermaphroditum.</title>
        <authorList>
            <person name="Schwarz E.M."/>
            <person name="Heppert J.K."/>
            <person name="Baniya A."/>
            <person name="Schwartz H.T."/>
            <person name="Tan C.-H."/>
            <person name="Antoshechkin I."/>
            <person name="Sternberg P.W."/>
            <person name="Goodrich-Blair H."/>
            <person name="Dillman A.R."/>
        </authorList>
    </citation>
    <scope>NUCLEOTIDE SEQUENCE</scope>
    <source>
        <strain evidence="4">PS9179</strain>
        <tissue evidence="4">Whole animal</tissue>
    </source>
</reference>
<sequence length="838" mass="93291">MFKVAHLLAALFAFICYVPTQAAFTIQPYKQLDYDHYVRLAQCAAKCTEMYGKQTRRRLNDGTSKTVFETHTVDEYKYCERGCQNRRLLFKKHNVRSLAESLEHGERFWNESEGVQKSVNSTVIDSVMPLCQSIAPLGDEGYGNGIESLISVKTGKIEELIPVKYIVQWKHRVPKRGYTDENNWITASVESDDLIRVDGLVPGVAYKFRITIVGPKGKLGKVAESEWLNVLPNLEDVARSGGPMTLRPQYNSEQGVSNLISWLATTGSCHYRVEWINSTAHLSKQFILDESKSFLLDHLAFGTEYRVRLTPLNSEDASTINEEATVETRFTSIGCNEVFGRGSLECVPEPVSELNIDITENGTANVTWTPSADPAAVLAYQVLIEPLESSSAGCKEKSLTTYLQASSTSASIDIEPKIACDYKLTVVNYDVYGRDAIASMPFYVRPKPRDVSSGFHLPTNNAKLNPIGLLALPGVVVLVLLSCCIYAIRLRCVHSKQKPGSLMNTEISGPSLVWCVDTARCGGPLSCPATSATSKRDPFTCPTKAPTAKGKRYTDKLGRSLYALCMSVKSKTPETCLDSVRPDVKVHKYYEVQCDASKNTCAGMLAVSEEAKAIYVVYRGSSMDKQLFTEFVQGIGAQLGAWEKFVGSSGVMTYFYGAFQSLFIGAGIKSDLMKLKEEHKDYRIWVTGHSLGGSLASMTALYLVNQTLFHADKVKLVTFGEPRTGNYNFAKAIEQNIKFRYRVIHRNDFVTNIPTSVDPDGLLIAPAAIERQAFFYRHAIIYDNDMKKGDTFKICELPEDKGCRNLAMTIDMNDHVTYFGLKAEDYIKDKCKKEDLLT</sequence>
<dbReference type="AlphaFoldDB" id="A0AA39HMQ1"/>
<dbReference type="InterPro" id="IPR036116">
    <property type="entry name" value="FN3_sf"/>
</dbReference>
<keyword evidence="5" id="KW-1185">Reference proteome</keyword>
<evidence type="ECO:0000313" key="4">
    <source>
        <dbReference type="EMBL" id="KAK0407559.1"/>
    </source>
</evidence>
<feature type="chain" id="PRO_5041325561" description="Fungal lipase-type domain-containing protein" evidence="2">
    <location>
        <begin position="23"/>
        <end position="838"/>
    </location>
</feature>
<keyword evidence="1" id="KW-0812">Transmembrane</keyword>
<evidence type="ECO:0000256" key="2">
    <source>
        <dbReference type="SAM" id="SignalP"/>
    </source>
</evidence>
<dbReference type="PANTHER" id="PTHR45908">
    <property type="entry name" value="PROTEIN CBG11750-RELATED"/>
    <property type="match status" value="1"/>
</dbReference>
<dbReference type="Proteomes" id="UP001175271">
    <property type="component" value="Unassembled WGS sequence"/>
</dbReference>
<feature type="transmembrane region" description="Helical" evidence="1">
    <location>
        <begin position="682"/>
        <end position="704"/>
    </location>
</feature>
<dbReference type="Pfam" id="PF01764">
    <property type="entry name" value="Lipase_3"/>
    <property type="match status" value="1"/>
</dbReference>
<keyword evidence="1" id="KW-0472">Membrane</keyword>
<keyword evidence="2" id="KW-0732">Signal</keyword>
<evidence type="ECO:0000259" key="3">
    <source>
        <dbReference type="Pfam" id="PF01764"/>
    </source>
</evidence>
<dbReference type="SUPFAM" id="SSF49265">
    <property type="entry name" value="Fibronectin type III"/>
    <property type="match status" value="1"/>
</dbReference>
<name>A0AA39HMQ1_9BILA</name>
<dbReference type="SUPFAM" id="SSF53474">
    <property type="entry name" value="alpha/beta-Hydrolases"/>
    <property type="match status" value="1"/>
</dbReference>
<dbReference type="InterPro" id="IPR002921">
    <property type="entry name" value="Fungal_lipase-type"/>
</dbReference>
<accession>A0AA39HMQ1</accession>
<dbReference type="GO" id="GO:0006629">
    <property type="term" value="P:lipid metabolic process"/>
    <property type="evidence" value="ECO:0007669"/>
    <property type="project" value="InterPro"/>
</dbReference>
<dbReference type="CDD" id="cd00063">
    <property type="entry name" value="FN3"/>
    <property type="match status" value="1"/>
</dbReference>
<proteinExistence type="predicted"/>
<dbReference type="Gene3D" id="3.40.50.1820">
    <property type="entry name" value="alpha/beta hydrolase"/>
    <property type="match status" value="1"/>
</dbReference>
<evidence type="ECO:0000313" key="5">
    <source>
        <dbReference type="Proteomes" id="UP001175271"/>
    </source>
</evidence>
<protein>
    <recommendedName>
        <fullName evidence="3">Fungal lipase-type domain-containing protein</fullName>
    </recommendedName>
</protein>
<organism evidence="4 5">
    <name type="scientific">Steinernema hermaphroditum</name>
    <dbReference type="NCBI Taxonomy" id="289476"/>
    <lineage>
        <taxon>Eukaryota</taxon>
        <taxon>Metazoa</taxon>
        <taxon>Ecdysozoa</taxon>
        <taxon>Nematoda</taxon>
        <taxon>Chromadorea</taxon>
        <taxon>Rhabditida</taxon>
        <taxon>Tylenchina</taxon>
        <taxon>Panagrolaimomorpha</taxon>
        <taxon>Strongyloidoidea</taxon>
        <taxon>Steinernematidae</taxon>
        <taxon>Steinernema</taxon>
    </lineage>
</organism>
<gene>
    <name evidence="4" type="ORF">QR680_019266</name>
</gene>